<keyword evidence="2" id="KW-1185">Reference proteome</keyword>
<dbReference type="RefSeq" id="XP_007678415.1">
    <property type="nucleotide sequence ID" value="XM_007680225.1"/>
</dbReference>
<evidence type="ECO:0000313" key="1">
    <source>
        <dbReference type="EMBL" id="EMC94643.1"/>
    </source>
</evidence>
<protein>
    <submittedName>
        <fullName evidence="1">Uncharacterized protein</fullName>
    </submittedName>
</protein>
<dbReference type="Proteomes" id="UP000011761">
    <property type="component" value="Unassembled WGS sequence"/>
</dbReference>
<name>M2MSZ9_BAUPA</name>
<evidence type="ECO:0000313" key="2">
    <source>
        <dbReference type="Proteomes" id="UP000011761"/>
    </source>
</evidence>
<dbReference type="AlphaFoldDB" id="M2MSZ9"/>
<dbReference type="HOGENOM" id="CLU_2978781_0_0_1"/>
<accession>M2MSZ9</accession>
<dbReference type="GeneID" id="19107861"/>
<organism evidence="1 2">
    <name type="scientific">Baudoinia panamericana (strain UAMH 10762)</name>
    <name type="common">Angels' share fungus</name>
    <name type="synonym">Baudoinia compniacensis (strain UAMH 10762)</name>
    <dbReference type="NCBI Taxonomy" id="717646"/>
    <lineage>
        <taxon>Eukaryota</taxon>
        <taxon>Fungi</taxon>
        <taxon>Dikarya</taxon>
        <taxon>Ascomycota</taxon>
        <taxon>Pezizomycotina</taxon>
        <taxon>Dothideomycetes</taxon>
        <taxon>Dothideomycetidae</taxon>
        <taxon>Mycosphaerellales</taxon>
        <taxon>Teratosphaeriaceae</taxon>
        <taxon>Baudoinia</taxon>
    </lineage>
</organism>
<reference evidence="1 2" key="1">
    <citation type="journal article" date="2012" name="PLoS Pathog.">
        <title>Diverse lifestyles and strategies of plant pathogenesis encoded in the genomes of eighteen Dothideomycetes fungi.</title>
        <authorList>
            <person name="Ohm R.A."/>
            <person name="Feau N."/>
            <person name="Henrissat B."/>
            <person name="Schoch C.L."/>
            <person name="Horwitz B.A."/>
            <person name="Barry K.W."/>
            <person name="Condon B.J."/>
            <person name="Copeland A.C."/>
            <person name="Dhillon B."/>
            <person name="Glaser F."/>
            <person name="Hesse C.N."/>
            <person name="Kosti I."/>
            <person name="LaButti K."/>
            <person name="Lindquist E.A."/>
            <person name="Lucas S."/>
            <person name="Salamov A.A."/>
            <person name="Bradshaw R.E."/>
            <person name="Ciuffetti L."/>
            <person name="Hamelin R.C."/>
            <person name="Kema G.H.J."/>
            <person name="Lawrence C."/>
            <person name="Scott J.A."/>
            <person name="Spatafora J.W."/>
            <person name="Turgeon B.G."/>
            <person name="de Wit P.J.G.M."/>
            <person name="Zhong S."/>
            <person name="Goodwin S.B."/>
            <person name="Grigoriev I.V."/>
        </authorList>
    </citation>
    <scope>NUCLEOTIDE SEQUENCE [LARGE SCALE GENOMIC DNA]</scope>
    <source>
        <strain evidence="1 2">UAMH 10762</strain>
    </source>
</reference>
<proteinExistence type="predicted"/>
<gene>
    <name evidence="1" type="ORF">BAUCODRAFT_124253</name>
</gene>
<dbReference type="KEGG" id="bcom:BAUCODRAFT_124253"/>
<dbReference type="EMBL" id="KB445558">
    <property type="protein sequence ID" value="EMC94643.1"/>
    <property type="molecule type" value="Genomic_DNA"/>
</dbReference>
<sequence>MSGDGYIVTMINTANAATKRPEQSRCWTDCGIMAWCTSAHARENTIVLPRRLHPPYVM</sequence>